<keyword evidence="1" id="KW-0732">Signal</keyword>
<dbReference type="RefSeq" id="WP_136840861.1">
    <property type="nucleotide sequence ID" value="NZ_SWBR01000002.1"/>
</dbReference>
<name>A0A4U1CRG5_9SPHI</name>
<feature type="chain" id="PRO_5020516230" description="Carboxypeptidase regulatory-like domain-containing protein" evidence="1">
    <location>
        <begin position="26"/>
        <end position="842"/>
    </location>
</feature>
<dbReference type="SUPFAM" id="SSF49464">
    <property type="entry name" value="Carboxypeptidase regulatory domain-like"/>
    <property type="match status" value="1"/>
</dbReference>
<keyword evidence="3" id="KW-1185">Reference proteome</keyword>
<dbReference type="Proteomes" id="UP000309488">
    <property type="component" value="Unassembled WGS sequence"/>
</dbReference>
<gene>
    <name evidence="2" type="ORF">FA048_11235</name>
</gene>
<protein>
    <recommendedName>
        <fullName evidence="4">Carboxypeptidase regulatory-like domain-containing protein</fullName>
    </recommendedName>
</protein>
<proteinExistence type="predicted"/>
<dbReference type="AlphaFoldDB" id="A0A4U1CRG5"/>
<dbReference type="EMBL" id="SWBR01000002">
    <property type="protein sequence ID" value="TKC10737.1"/>
    <property type="molecule type" value="Genomic_DNA"/>
</dbReference>
<dbReference type="InterPro" id="IPR008969">
    <property type="entry name" value="CarboxyPept-like_regulatory"/>
</dbReference>
<accession>A0A4U1CRG5</accession>
<evidence type="ECO:0008006" key="4">
    <source>
        <dbReference type="Google" id="ProtNLM"/>
    </source>
</evidence>
<reference evidence="2 3" key="1">
    <citation type="submission" date="2019-04" db="EMBL/GenBank/DDBJ databases">
        <title>Pedobacter sp. RP-3-22 sp. nov., isolated from Arctic soil.</title>
        <authorList>
            <person name="Dahal R.H."/>
            <person name="Kim D.-U."/>
        </authorList>
    </citation>
    <scope>NUCLEOTIDE SEQUENCE [LARGE SCALE GENOMIC DNA]</scope>
    <source>
        <strain evidence="2 3">RP-3-22</strain>
    </source>
</reference>
<feature type="signal peptide" evidence="1">
    <location>
        <begin position="1"/>
        <end position="25"/>
    </location>
</feature>
<comment type="caution">
    <text evidence="2">The sequence shown here is derived from an EMBL/GenBank/DDBJ whole genome shotgun (WGS) entry which is preliminary data.</text>
</comment>
<sequence length="842" mass="95041">MQKNHLKALFYLVLFVLTFFQTASAQIINQRAKIIKEYDSIRKVAPREKLYIHFDKTTYLPQDTIWFKGYLVNATLNSYSQLSGLIYTEMINANGEVVETLSLPTALGLTWGAFALKEERYPPGNYIFRAYTNWIMNFGDTYIFKKEIKILSVDAPIPIKVVKGQITTEKKPSTPTTNKSSKSEIDIQFLPESGSWLADLQQKMAFKAIDKAGKGIEVKGEILDSRRNKITSFKSNSRGMGYFTMVPQSTEVYTAVVADNFSFTKVRPKPQLNGTTIQLGNTNKSDSLSITLISTLQNQPLTLVGQARGVLCFIAHINANVQRKTIKVSKNIFPTGVAQIVLMNDKKQVLNERNFFLNFNDQLQVKTSSKVLTYGVRDSIPIQINVTDITGKPVAASFSMVVTDDNQVTKDTLNDENILTYLLMTADLKGEIEKPGYYFNQKNEQTFNDLDALMLTQGWVSYNWNLSKKPIFKAEKEYTISGKVTNIMNKPSTNAKITMLGKNKPTVIMDTLTNQNGEFVFDKLPLLDSSSFIIQALNAKGKTGTLGIEVNTFERPSINIAKKNIDEENEIVDSIAVERIATKNQVYQAALKNGILLREVKITGKKVIRGSKNLNGAGMASQILTEESLAPIYKKTLLQALQEKVKGFREGTRRKSNIRDFFVNSDQAKFIFDGIEIDFFYSPSGSSGNSQEYYDYVKAYLDYYNAEDIRGIEVLSDGYSFKYKSEFMHPMDERMYSFIEITTKTGAGPFLKKSANIYLLKPINYGSNKMFYSPRYTSATKTDKYPDYRSTIYWNPNILTNTTGEAHISFFSADKKGTYTVWLEGTDTEGNLGFSTLKLTIK</sequence>
<evidence type="ECO:0000313" key="2">
    <source>
        <dbReference type="EMBL" id="TKC10737.1"/>
    </source>
</evidence>
<dbReference type="Gene3D" id="2.60.40.1930">
    <property type="match status" value="1"/>
</dbReference>
<dbReference type="OrthoDB" id="609485at2"/>
<evidence type="ECO:0000256" key="1">
    <source>
        <dbReference type="SAM" id="SignalP"/>
    </source>
</evidence>
<organism evidence="2 3">
    <name type="scientific">Pedobacter polaris</name>
    <dbReference type="NCBI Taxonomy" id="2571273"/>
    <lineage>
        <taxon>Bacteria</taxon>
        <taxon>Pseudomonadati</taxon>
        <taxon>Bacteroidota</taxon>
        <taxon>Sphingobacteriia</taxon>
        <taxon>Sphingobacteriales</taxon>
        <taxon>Sphingobacteriaceae</taxon>
        <taxon>Pedobacter</taxon>
    </lineage>
</organism>
<evidence type="ECO:0000313" key="3">
    <source>
        <dbReference type="Proteomes" id="UP000309488"/>
    </source>
</evidence>